<dbReference type="InterPro" id="IPR051693">
    <property type="entry name" value="UPF0046_metallophosphoest"/>
</dbReference>
<evidence type="ECO:0000256" key="1">
    <source>
        <dbReference type="SAM" id="MobiDB-lite"/>
    </source>
</evidence>
<feature type="region of interest" description="Disordered" evidence="1">
    <location>
        <begin position="128"/>
        <end position="164"/>
    </location>
</feature>
<comment type="caution">
    <text evidence="3">The sequence shown here is derived from an EMBL/GenBank/DDBJ whole genome shotgun (WGS) entry which is preliminary data.</text>
</comment>
<dbReference type="SUPFAM" id="SSF56300">
    <property type="entry name" value="Metallo-dependent phosphatases"/>
    <property type="match status" value="1"/>
</dbReference>
<name>A0AAV9WNB1_9PEZI</name>
<proteinExistence type="predicted"/>
<dbReference type="Gene3D" id="3.60.21.10">
    <property type="match status" value="1"/>
</dbReference>
<dbReference type="PANTHER" id="PTHR12905">
    <property type="entry name" value="METALLOPHOSPHOESTERASE"/>
    <property type="match status" value="1"/>
</dbReference>
<sequence length="479" mass="52370">MPATRKPRGASNRVDVLARDLRKLSTTDGTNEKTGDATTRACGTRVIATRSAVRTGRQVLVEESDTLNAPVRRRRKKIDTAAKSDIKTAGVKAVKAVDKPKPKPVDTNSAKEKYGPILPIPEVKVQKAKVPDSSIQVREDASVEPQKLKPPKPEPPKPKPPTTIKTSFLLVSDTHDVQPQSSDSKWAPFRYPFPKTDVFIHAGDMTQNSNLSTLKTAISWIELIPAEIKILIAGNHDTCLDVAENTSDSTYTLKPPAYTSSTDDKENRPKVGSNPCRGYLKSKEMKAKGIFYLENEVKTFKLKNGARLTVFASPYTPRGPPPHHGGAFRYNSDNDFWEKLNPKVLNDPKAGGKVDVTVIHGPARGILDSTLRGRNVGCQHLRKFLEKVKPLMSVCGHIHEAAGVKVLEWDKKEAKGVEVQRAEEDEAVFTDARAVAKDVVRGTSTVFVNASLVGPGSSSYAGAARYPYVVELDLPLATV</sequence>
<dbReference type="EMBL" id="JAVHJL010000001">
    <property type="protein sequence ID" value="KAK6511777.1"/>
    <property type="molecule type" value="Genomic_DNA"/>
</dbReference>
<dbReference type="Proteomes" id="UP001370758">
    <property type="component" value="Unassembled WGS sequence"/>
</dbReference>
<dbReference type="InterPro" id="IPR004843">
    <property type="entry name" value="Calcineurin-like_PHP"/>
</dbReference>
<organism evidence="3 4">
    <name type="scientific">Arthrobotrys musiformis</name>
    <dbReference type="NCBI Taxonomy" id="47236"/>
    <lineage>
        <taxon>Eukaryota</taxon>
        <taxon>Fungi</taxon>
        <taxon>Dikarya</taxon>
        <taxon>Ascomycota</taxon>
        <taxon>Pezizomycotina</taxon>
        <taxon>Orbiliomycetes</taxon>
        <taxon>Orbiliales</taxon>
        <taxon>Orbiliaceae</taxon>
        <taxon>Arthrobotrys</taxon>
    </lineage>
</organism>
<evidence type="ECO:0000259" key="2">
    <source>
        <dbReference type="Pfam" id="PF00149"/>
    </source>
</evidence>
<dbReference type="InterPro" id="IPR029052">
    <property type="entry name" value="Metallo-depent_PP-like"/>
</dbReference>
<reference evidence="3 4" key="1">
    <citation type="submission" date="2023-08" db="EMBL/GenBank/DDBJ databases">
        <authorList>
            <person name="Palmer J.M."/>
        </authorList>
    </citation>
    <scope>NUCLEOTIDE SEQUENCE [LARGE SCALE GENOMIC DNA]</scope>
    <source>
        <strain evidence="3 4">TWF481</strain>
    </source>
</reference>
<dbReference type="GO" id="GO:0016787">
    <property type="term" value="F:hydrolase activity"/>
    <property type="evidence" value="ECO:0007669"/>
    <property type="project" value="InterPro"/>
</dbReference>
<keyword evidence="4" id="KW-1185">Reference proteome</keyword>
<dbReference type="Pfam" id="PF00149">
    <property type="entry name" value="Metallophos"/>
    <property type="match status" value="1"/>
</dbReference>
<gene>
    <name evidence="3" type="ORF">TWF481_000682</name>
</gene>
<evidence type="ECO:0000313" key="4">
    <source>
        <dbReference type="Proteomes" id="UP001370758"/>
    </source>
</evidence>
<dbReference type="AlphaFoldDB" id="A0AAV9WNB1"/>
<feature type="region of interest" description="Disordered" evidence="1">
    <location>
        <begin position="253"/>
        <end position="275"/>
    </location>
</feature>
<evidence type="ECO:0000313" key="3">
    <source>
        <dbReference type="EMBL" id="KAK6511777.1"/>
    </source>
</evidence>
<dbReference type="PANTHER" id="PTHR12905:SF0">
    <property type="entry name" value="CALCINEURIN-LIKE PHOSPHOESTERASE DOMAIN-CONTAINING PROTEIN"/>
    <property type="match status" value="1"/>
</dbReference>
<protein>
    <recommendedName>
        <fullName evidence="2">Calcineurin-like phosphoesterase domain-containing protein</fullName>
    </recommendedName>
</protein>
<accession>A0AAV9WNB1</accession>
<dbReference type="CDD" id="cd07379">
    <property type="entry name" value="MPP_239FB"/>
    <property type="match status" value="1"/>
</dbReference>
<feature type="domain" description="Calcineurin-like phosphoesterase" evidence="2">
    <location>
        <begin position="167"/>
        <end position="400"/>
    </location>
</feature>